<dbReference type="Pfam" id="PF01183">
    <property type="entry name" value="Glyco_hydro_25"/>
    <property type="match status" value="1"/>
</dbReference>
<keyword evidence="2 6" id="KW-0732">Signal</keyword>
<proteinExistence type="inferred from homology"/>
<dbReference type="PANTHER" id="PTHR34135">
    <property type="entry name" value="LYSOZYME"/>
    <property type="match status" value="1"/>
</dbReference>
<dbReference type="InterPro" id="IPR017853">
    <property type="entry name" value="GH"/>
</dbReference>
<dbReference type="PANTHER" id="PTHR34135:SF2">
    <property type="entry name" value="LYSOZYME"/>
    <property type="match status" value="1"/>
</dbReference>
<dbReference type="Pfam" id="PF19258">
    <property type="entry name" value="KxYKxGKxW_sig"/>
    <property type="match status" value="1"/>
</dbReference>
<evidence type="ECO:0000256" key="6">
    <source>
        <dbReference type="SAM" id="SignalP"/>
    </source>
</evidence>
<reference evidence="7 8" key="2">
    <citation type="submission" date="2023-06" db="EMBL/GenBank/DDBJ databases">
        <title>Identification and characterization of horizontal gene transfer across gut microbiota members of farm animals based on homology search.</title>
        <authorList>
            <person name="Schwarzerova J."/>
            <person name="Nykrynova M."/>
            <person name="Jureckova K."/>
            <person name="Cejkova D."/>
            <person name="Rychlik I."/>
        </authorList>
    </citation>
    <scope>NUCLEOTIDE SEQUENCE [LARGE SCALE GENOMIC DNA]</scope>
    <source>
        <strain evidence="7 8">105_WCHN</strain>
    </source>
</reference>
<evidence type="ECO:0000256" key="5">
    <source>
        <dbReference type="SAM" id="MobiDB-lite"/>
    </source>
</evidence>
<keyword evidence="8" id="KW-1185">Reference proteome</keyword>
<dbReference type="Proteomes" id="UP001529423">
    <property type="component" value="Unassembled WGS sequence"/>
</dbReference>
<dbReference type="Gene3D" id="3.20.20.80">
    <property type="entry name" value="Glycosidases"/>
    <property type="match status" value="1"/>
</dbReference>
<sequence length="794" mass="86530">MDLKKRFKLYKSGKMWCCAAVAFGVLAFGTVNGQADDATPVSNQVTSAQVDTTSNQAATTDGASTTSSTSANTSNTQVASQTAAPVAQSSVHTQAAYAASNTLGTTDTLDISAYQPNISVATYQQYHNQGINNVVVKLSEGTGWVNTYAQQQVSRASQAGMNVSAYHFVRFTTAQEAQSEAALFARMAKGIGLGYDTLMIADVEQVPQTQYAGIANNLNVFWKTLDSLGFTNHGVYTGLYYDYQYHVSSTVGKARTWVAAYGNFRSTVQNGGYGAWQYTDNWNGTNIDATIDFGMFSNYGGVKKTKAANLDGMSIDGNNNLVVSGWYADNDSEGKSNRYVILLDQDNGNQEIARQKVAAVTRTDVANVYNDIYDAGDSGFTANFAINGQLATAIANGHHIVVLMRYTSSNDGNSDFTDNRFNGVVLNKNVASLDAMNLSNNGVHVAGWHAADQSVNRPYHYVILFDKTTDSEINRQRVNNTSRNDVAQVYGDVYQSGQSGFSTDFAMNDALRAALQRGDQLQVISRYTDDQAGNNNAIDYWFAPQAFNANQAYLDSFNIVNNQIQVSGWHAADLSTVDPNQWIILLDAQTGKEVARTKATTTQRADVAARYSIIANANDSGFTANFDIANNAALQAALMNGHSLQVVARYSDSAQNGEGNYVQNFFTPKNFTANVGYLDGIQRTSDGNLQVSGWHASNQAAGRPYHYVILYDASRGQEITRTKVANNVARPDVQKVYPNVYNSQNSGFNVTFQNSGALRQAISRGDRLQVIDRYSADEDGNTNYVDYWSNQYQL</sequence>
<evidence type="ECO:0000256" key="2">
    <source>
        <dbReference type="ARBA" id="ARBA00022729"/>
    </source>
</evidence>
<dbReference type="InterPro" id="IPR018077">
    <property type="entry name" value="Glyco_hydro_fam25_subgr"/>
</dbReference>
<dbReference type="SMART" id="SM00641">
    <property type="entry name" value="Glyco_25"/>
    <property type="match status" value="1"/>
</dbReference>
<feature type="chain" id="PRO_5046627258" evidence="6">
    <location>
        <begin position="34"/>
        <end position="794"/>
    </location>
</feature>
<gene>
    <name evidence="7" type="ORF">QUW46_08655</name>
</gene>
<organism evidence="7 8">
    <name type="scientific">Limosilactobacillus panis</name>
    <dbReference type="NCBI Taxonomy" id="47493"/>
    <lineage>
        <taxon>Bacteria</taxon>
        <taxon>Bacillati</taxon>
        <taxon>Bacillota</taxon>
        <taxon>Bacilli</taxon>
        <taxon>Lactobacillales</taxon>
        <taxon>Lactobacillaceae</taxon>
        <taxon>Limosilactobacillus</taxon>
    </lineage>
</organism>
<feature type="compositionally biased region" description="Polar residues" evidence="5">
    <location>
        <begin position="46"/>
        <end position="56"/>
    </location>
</feature>
<comment type="caution">
    <text evidence="7">The sequence shown here is derived from an EMBL/GenBank/DDBJ whole genome shotgun (WGS) entry which is preliminary data.</text>
</comment>
<comment type="similarity">
    <text evidence="1">Belongs to the glycosyl hydrolase 25 family.</text>
</comment>
<dbReference type="SUPFAM" id="SSF51445">
    <property type="entry name" value="(Trans)glycosidases"/>
    <property type="match status" value="1"/>
</dbReference>
<dbReference type="InterPro" id="IPR002053">
    <property type="entry name" value="Glyco_hydro_25"/>
</dbReference>
<keyword evidence="3" id="KW-0378">Hydrolase</keyword>
<evidence type="ECO:0000256" key="3">
    <source>
        <dbReference type="ARBA" id="ARBA00022801"/>
    </source>
</evidence>
<feature type="region of interest" description="Disordered" evidence="5">
    <location>
        <begin position="46"/>
        <end position="85"/>
    </location>
</feature>
<feature type="signal peptide" evidence="6">
    <location>
        <begin position="1"/>
        <end position="33"/>
    </location>
</feature>
<dbReference type="EMBL" id="JAUDEO010000070">
    <property type="protein sequence ID" value="MDM8334632.1"/>
    <property type="molecule type" value="Genomic_DNA"/>
</dbReference>
<reference evidence="8" key="1">
    <citation type="submission" date="2023-06" db="EMBL/GenBank/DDBJ databases">
        <title>Identification and characterization of horizontal gene transfer across gut microbiota members of farm animals based on homology search.</title>
        <authorList>
            <person name="Zeman M."/>
            <person name="Kubasova T."/>
            <person name="Jahodarova E."/>
            <person name="Nykrynova M."/>
            <person name="Rychlik I."/>
        </authorList>
    </citation>
    <scope>NUCLEOTIDE SEQUENCE [LARGE SCALE GENOMIC DNA]</scope>
    <source>
        <strain evidence="8">105_WCHN</strain>
    </source>
</reference>
<dbReference type="RefSeq" id="WP_289561303.1">
    <property type="nucleotide sequence ID" value="NZ_JAUDEO010000070.1"/>
</dbReference>
<dbReference type="PROSITE" id="PS51904">
    <property type="entry name" value="GLYCOSYL_HYDROL_F25_2"/>
    <property type="match status" value="1"/>
</dbReference>
<evidence type="ECO:0000313" key="7">
    <source>
        <dbReference type="EMBL" id="MDM8334632.1"/>
    </source>
</evidence>
<feature type="compositionally biased region" description="Low complexity" evidence="5">
    <location>
        <begin position="57"/>
        <end position="80"/>
    </location>
</feature>
<keyword evidence="4" id="KW-0326">Glycosidase</keyword>
<accession>A0ABT7VPH5</accession>
<dbReference type="InterPro" id="IPR022263">
    <property type="entry name" value="KxYKxGKxW"/>
</dbReference>
<reference evidence="7 8" key="3">
    <citation type="submission" date="2023-06" db="EMBL/GenBank/DDBJ databases">
        <authorList>
            <person name="Zeman M."/>
            <person name="Kubasova T."/>
            <person name="Jahodarova E."/>
            <person name="Nykrynova M."/>
            <person name="Rychlik I."/>
        </authorList>
    </citation>
    <scope>NUCLEOTIDE SEQUENCE [LARGE SCALE GENOMIC DNA]</scope>
    <source>
        <strain evidence="7 8">105_WCHN</strain>
    </source>
</reference>
<evidence type="ECO:0000256" key="1">
    <source>
        <dbReference type="ARBA" id="ARBA00010646"/>
    </source>
</evidence>
<feature type="non-terminal residue" evidence="7">
    <location>
        <position position="794"/>
    </location>
</feature>
<dbReference type="NCBIfam" id="TIGR03715">
    <property type="entry name" value="KxYKxGKxW"/>
    <property type="match status" value="1"/>
</dbReference>
<protein>
    <submittedName>
        <fullName evidence="7">GH25 family lysozyme</fullName>
    </submittedName>
</protein>
<evidence type="ECO:0000313" key="8">
    <source>
        <dbReference type="Proteomes" id="UP001529423"/>
    </source>
</evidence>
<evidence type="ECO:0000256" key="4">
    <source>
        <dbReference type="ARBA" id="ARBA00023295"/>
    </source>
</evidence>
<name>A0ABT7VPH5_9LACO</name>